<comment type="caution">
    <text evidence="2">The sequence shown here is derived from an EMBL/GenBank/DDBJ whole genome shotgun (WGS) entry which is preliminary data.</text>
</comment>
<sequence>MDVGSARVDIGAILRGARCAARLTQAQVGQACGYSASAVSRIESGRMRLDHAALARFTAFLNLPLDRLIATPVPGGPMVDTVGCPSGEEDAVRRRELLTGALAAGTTAVVGAAPAGAASGPFDFDPAAGLEDALFRLPSAAPVPPARLVQQAAAARSDFCAARYTSLGRALPGLLAAASATRDASSGRAREQASMVLARVYVLAAELALKQHNDAAWVAADRALTAARASGHPVPIGESSRVLAITMRRSGRCPAAVRLLTQEAADLDVDRSSTGAVRTTLLLTAAYTAATSRDRATALGLLDEAQEETERRQAVPGLFTVDASQTQVDVYRIGVLNALGTPDEGVKVAARLNIDRMPTAERRARAWTDTARMWHALGDHPQTFTALRKVEQEAPQEARRPALRALTADLLYLPARVPGVREFAARTGALPA</sequence>
<name>A0A7X5X3P8_STRMQ</name>
<reference evidence="2 3" key="1">
    <citation type="submission" date="2020-02" db="EMBL/GenBank/DDBJ databases">
        <title>Streptomyces malaysiensis DSM14702 (JHCC583434, PFL_A843) Genome sequencing and assembly.</title>
        <authorList>
            <person name="Samborskyy M."/>
        </authorList>
    </citation>
    <scope>NUCLEOTIDE SEQUENCE [LARGE SCALE GENOMIC DNA]</scope>
    <source>
        <strain evidence="2 3">DSM 14702</strain>
    </source>
</reference>
<accession>A0A7X5X3P8</accession>
<dbReference type="Proteomes" id="UP000536624">
    <property type="component" value="Unassembled WGS sequence"/>
</dbReference>
<gene>
    <name evidence="2" type="ORF">SMALB_4001</name>
</gene>
<evidence type="ECO:0000259" key="1">
    <source>
        <dbReference type="PROSITE" id="PS50943"/>
    </source>
</evidence>
<dbReference type="InterPro" id="IPR010982">
    <property type="entry name" value="Lambda_DNA-bd_dom_sf"/>
</dbReference>
<dbReference type="CDD" id="cd00093">
    <property type="entry name" value="HTH_XRE"/>
    <property type="match status" value="1"/>
</dbReference>
<dbReference type="PROSITE" id="PS50943">
    <property type="entry name" value="HTH_CROC1"/>
    <property type="match status" value="1"/>
</dbReference>
<evidence type="ECO:0000313" key="2">
    <source>
        <dbReference type="EMBL" id="NIY65988.1"/>
    </source>
</evidence>
<proteinExistence type="predicted"/>
<feature type="domain" description="HTH cro/C1-type" evidence="1">
    <location>
        <begin position="14"/>
        <end position="68"/>
    </location>
</feature>
<dbReference type="Pfam" id="PF13560">
    <property type="entry name" value="HTH_31"/>
    <property type="match status" value="1"/>
</dbReference>
<dbReference type="InterPro" id="IPR001387">
    <property type="entry name" value="Cro/C1-type_HTH"/>
</dbReference>
<dbReference type="GO" id="GO:0003677">
    <property type="term" value="F:DNA binding"/>
    <property type="evidence" value="ECO:0007669"/>
    <property type="project" value="InterPro"/>
</dbReference>
<dbReference type="SMART" id="SM00530">
    <property type="entry name" value="HTH_XRE"/>
    <property type="match status" value="1"/>
</dbReference>
<protein>
    <recommendedName>
        <fullName evidence="1">HTH cro/C1-type domain-containing protein</fullName>
    </recommendedName>
</protein>
<evidence type="ECO:0000313" key="3">
    <source>
        <dbReference type="Proteomes" id="UP000536624"/>
    </source>
</evidence>
<organism evidence="2 3">
    <name type="scientific">Streptomyces malaysiensis</name>
    <dbReference type="NCBI Taxonomy" id="92644"/>
    <lineage>
        <taxon>Bacteria</taxon>
        <taxon>Bacillati</taxon>
        <taxon>Actinomycetota</taxon>
        <taxon>Actinomycetes</taxon>
        <taxon>Kitasatosporales</taxon>
        <taxon>Streptomycetaceae</taxon>
        <taxon>Streptomyces</taxon>
        <taxon>Streptomyces violaceusniger group</taxon>
    </lineage>
</organism>
<dbReference type="SUPFAM" id="SSF47413">
    <property type="entry name" value="lambda repressor-like DNA-binding domains"/>
    <property type="match status" value="1"/>
</dbReference>
<dbReference type="AlphaFoldDB" id="A0A7X5X3P8"/>
<dbReference type="EMBL" id="JAALLH010000001">
    <property type="protein sequence ID" value="NIY65988.1"/>
    <property type="molecule type" value="Genomic_DNA"/>
</dbReference>
<dbReference type="Gene3D" id="1.10.260.40">
    <property type="entry name" value="lambda repressor-like DNA-binding domains"/>
    <property type="match status" value="1"/>
</dbReference>